<dbReference type="RefSeq" id="WP_000077274.1">
    <property type="nucleotide sequence ID" value="NZ_CP035689.1"/>
</dbReference>
<organism evidence="8 9">
    <name type="scientific">Vibrio metoecus</name>
    <dbReference type="NCBI Taxonomy" id="1481663"/>
    <lineage>
        <taxon>Bacteria</taxon>
        <taxon>Pseudomonadati</taxon>
        <taxon>Pseudomonadota</taxon>
        <taxon>Gammaproteobacteria</taxon>
        <taxon>Vibrionales</taxon>
        <taxon>Vibrionaceae</taxon>
        <taxon>Vibrio</taxon>
    </lineage>
</organism>
<evidence type="ECO:0000256" key="7">
    <source>
        <dbReference type="ARBA" id="ARBA00033135"/>
    </source>
</evidence>
<dbReference type="Proteomes" id="UP000053724">
    <property type="component" value="Unassembled WGS sequence"/>
</dbReference>
<dbReference type="Pfam" id="PF01845">
    <property type="entry name" value="CcdB"/>
    <property type="match status" value="1"/>
</dbReference>
<evidence type="ECO:0000313" key="8">
    <source>
        <dbReference type="EMBL" id="KQA22634.1"/>
    </source>
</evidence>
<reference evidence="8 9" key="1">
    <citation type="journal article" date="2015" name="Genome Biol. Evol.">
        <title>The Dynamics of Genetic Interactions between Vibrio metoecus and Vibrio cholerae, Two Close Relatives Co-Occurring in the Environment.</title>
        <authorList>
            <person name="Orata F.D."/>
            <person name="Kirchberger P.C."/>
            <person name="Meheust R."/>
            <person name="Barlow E.J."/>
            <person name="Tarr C.L."/>
            <person name="Boucher Y."/>
        </authorList>
    </citation>
    <scope>NUCLEOTIDE SEQUENCE [LARGE SCALE GENOMIC DNA]</scope>
    <source>
        <strain evidence="8 9">08-2459</strain>
    </source>
</reference>
<accession>A0A0N8UHF3</accession>
<proteinExistence type="inferred from homology"/>
<gene>
    <name evidence="8" type="ORF">AAY55_16300</name>
</gene>
<dbReference type="EMBL" id="LCUF01000030">
    <property type="protein sequence ID" value="KQA22634.1"/>
    <property type="molecule type" value="Genomic_DNA"/>
</dbReference>
<comment type="caution">
    <text evidence="8">The sequence shown here is derived from an EMBL/GenBank/DDBJ whole genome shotgun (WGS) entry which is preliminary data.</text>
</comment>
<dbReference type="InterPro" id="IPR011067">
    <property type="entry name" value="Plasmid_toxin/cell-grow_inhib"/>
</dbReference>
<evidence type="ECO:0000256" key="1">
    <source>
        <dbReference type="ARBA" id="ARBA00005230"/>
    </source>
</evidence>
<keyword evidence="4" id="KW-0805">Transcription regulation</keyword>
<protein>
    <recommendedName>
        <fullName evidence="2">Toxin CcdB</fullName>
    </recommendedName>
    <alternativeName>
        <fullName evidence="7">Cytotoxic protein CcdB</fullName>
    </alternativeName>
    <alternativeName>
        <fullName evidence="6">Protein LetD</fullName>
    </alternativeName>
</protein>
<evidence type="ECO:0000256" key="2">
    <source>
        <dbReference type="ARBA" id="ARBA00015075"/>
    </source>
</evidence>
<dbReference type="AlphaFoldDB" id="A0A0N8UHF3"/>
<dbReference type="Gene3D" id="2.30.30.110">
    <property type="match status" value="1"/>
</dbReference>
<evidence type="ECO:0000256" key="5">
    <source>
        <dbReference type="ARBA" id="ARBA00023163"/>
    </source>
</evidence>
<dbReference type="GO" id="GO:0008657">
    <property type="term" value="F:DNA topoisomerase type II (double strand cut, ATP-hydrolyzing) inhibitor activity"/>
    <property type="evidence" value="ECO:0007669"/>
    <property type="project" value="InterPro"/>
</dbReference>
<name>A0A0N8UHF3_VIBMT</name>
<keyword evidence="5" id="KW-0804">Transcription</keyword>
<keyword evidence="3" id="KW-0678">Repressor</keyword>
<comment type="similarity">
    <text evidence="1">Belongs to the CcdB toxin family.</text>
</comment>
<dbReference type="InterPro" id="IPR002712">
    <property type="entry name" value="CcdB"/>
</dbReference>
<evidence type="ECO:0000313" key="9">
    <source>
        <dbReference type="Proteomes" id="UP000053724"/>
    </source>
</evidence>
<sequence length="105" mass="11722">MSQFILYENLDKSTSTAYPYFVDVQSELLSTLNTRLVIPLTPLDLLEKKAPSHLCPTIHIEQGDFVILTQQMASVPTKILVEPVADLSTFRDEIIAAIDFLITGI</sequence>
<dbReference type="PATRIC" id="fig|1481663.8.peg.3334"/>
<dbReference type="GeneID" id="88785958"/>
<evidence type="ECO:0000256" key="6">
    <source>
        <dbReference type="ARBA" id="ARBA00029628"/>
    </source>
</evidence>
<evidence type="ECO:0000256" key="3">
    <source>
        <dbReference type="ARBA" id="ARBA00022491"/>
    </source>
</evidence>
<dbReference type="SUPFAM" id="SSF50118">
    <property type="entry name" value="Cell growth inhibitor/plasmid maintenance toxic component"/>
    <property type="match status" value="1"/>
</dbReference>
<evidence type="ECO:0000256" key="4">
    <source>
        <dbReference type="ARBA" id="ARBA00023015"/>
    </source>
</evidence>
<dbReference type="GO" id="GO:0006276">
    <property type="term" value="P:plasmid maintenance"/>
    <property type="evidence" value="ECO:0007669"/>
    <property type="project" value="InterPro"/>
</dbReference>